<dbReference type="EMBL" id="QGKX02001621">
    <property type="protein sequence ID" value="KAF3503025.1"/>
    <property type="molecule type" value="Genomic_DNA"/>
</dbReference>
<sequence>MSCGSVLIYVWAEVSIDVGWRMSVDGRRVSMVDGGERVSVDETGVWVDGISIDTLVETSTYSIGISIDALGQALMRGLNMLTKLPRLALACSSNLSSIRMDSGSPFSSRTSIKVATMSCGSVLIYVWAEVSIDVGWRMSVDGIRVSMVDGGERVSVDETGVWVDGISIDTLVETSTDYSIGISIDALGQALMRGLNMLTKLPRLALACSSNLSSIRMDSG</sequence>
<evidence type="ECO:0000313" key="1">
    <source>
        <dbReference type="EMBL" id="KAF3503025.1"/>
    </source>
</evidence>
<name>A0A8S9NHE6_BRACR</name>
<comment type="caution">
    <text evidence="1">The sequence shown here is derived from an EMBL/GenBank/DDBJ whole genome shotgun (WGS) entry which is preliminary data.</text>
</comment>
<evidence type="ECO:0000313" key="2">
    <source>
        <dbReference type="Proteomes" id="UP000712600"/>
    </source>
</evidence>
<reference evidence="1" key="1">
    <citation type="submission" date="2019-12" db="EMBL/GenBank/DDBJ databases">
        <title>Genome sequencing and annotation of Brassica cretica.</title>
        <authorList>
            <person name="Studholme D.J."/>
            <person name="Sarris P."/>
        </authorList>
    </citation>
    <scope>NUCLEOTIDE SEQUENCE</scope>
    <source>
        <strain evidence="1">PFS-109/04</strain>
        <tissue evidence="1">Leaf</tissue>
    </source>
</reference>
<accession>A0A8S9NHE6</accession>
<organism evidence="1 2">
    <name type="scientific">Brassica cretica</name>
    <name type="common">Mustard</name>
    <dbReference type="NCBI Taxonomy" id="69181"/>
    <lineage>
        <taxon>Eukaryota</taxon>
        <taxon>Viridiplantae</taxon>
        <taxon>Streptophyta</taxon>
        <taxon>Embryophyta</taxon>
        <taxon>Tracheophyta</taxon>
        <taxon>Spermatophyta</taxon>
        <taxon>Magnoliopsida</taxon>
        <taxon>eudicotyledons</taxon>
        <taxon>Gunneridae</taxon>
        <taxon>Pentapetalae</taxon>
        <taxon>rosids</taxon>
        <taxon>malvids</taxon>
        <taxon>Brassicales</taxon>
        <taxon>Brassicaceae</taxon>
        <taxon>Brassiceae</taxon>
        <taxon>Brassica</taxon>
    </lineage>
</organism>
<dbReference type="Proteomes" id="UP000712600">
    <property type="component" value="Unassembled WGS sequence"/>
</dbReference>
<proteinExistence type="predicted"/>
<protein>
    <submittedName>
        <fullName evidence="1">Uncharacterized protein</fullName>
    </submittedName>
</protein>
<gene>
    <name evidence="1" type="ORF">F2Q69_00043040</name>
</gene>
<dbReference type="AlphaFoldDB" id="A0A8S9NHE6"/>